<reference evidence="2" key="1">
    <citation type="journal article" date="2015" name="Nat. Genet.">
        <title>The genome and transcriptome of the zoonotic hookworm Ancylostoma ceylanicum identify infection-specific gene families.</title>
        <authorList>
            <person name="Schwarz E.M."/>
            <person name="Hu Y."/>
            <person name="Antoshechkin I."/>
            <person name="Miller M.M."/>
            <person name="Sternberg P.W."/>
            <person name="Aroian R.V."/>
        </authorList>
    </citation>
    <scope>NUCLEOTIDE SEQUENCE</scope>
    <source>
        <strain evidence="2">HY135</strain>
    </source>
</reference>
<protein>
    <submittedName>
        <fullName evidence="1">Uncharacterized protein</fullName>
    </submittedName>
</protein>
<dbReference type="AlphaFoldDB" id="A0A016VFA7"/>
<accession>A0A016VFA7</accession>
<proteinExistence type="predicted"/>
<gene>
    <name evidence="1" type="primary">Acey_s0012.g1886</name>
    <name evidence="1" type="ORF">Y032_0012g1886</name>
</gene>
<evidence type="ECO:0000313" key="1">
    <source>
        <dbReference type="EMBL" id="EYC25428.1"/>
    </source>
</evidence>
<name>A0A016VFA7_9BILA</name>
<evidence type="ECO:0000313" key="2">
    <source>
        <dbReference type="Proteomes" id="UP000024635"/>
    </source>
</evidence>
<dbReference type="Proteomes" id="UP000024635">
    <property type="component" value="Unassembled WGS sequence"/>
</dbReference>
<keyword evidence="2" id="KW-1185">Reference proteome</keyword>
<sequence length="76" mass="8405">MLMYSPSQKIDGVRVRFLSVATAPSRPRPDGANAQSVYLFEKKCNLFPTFLREQDCKDGMKEGNGACHVSTIGPLK</sequence>
<comment type="caution">
    <text evidence="1">The sequence shown here is derived from an EMBL/GenBank/DDBJ whole genome shotgun (WGS) entry which is preliminary data.</text>
</comment>
<dbReference type="EMBL" id="JARK01001348">
    <property type="protein sequence ID" value="EYC25428.1"/>
    <property type="molecule type" value="Genomic_DNA"/>
</dbReference>
<organism evidence="1 2">
    <name type="scientific">Ancylostoma ceylanicum</name>
    <dbReference type="NCBI Taxonomy" id="53326"/>
    <lineage>
        <taxon>Eukaryota</taxon>
        <taxon>Metazoa</taxon>
        <taxon>Ecdysozoa</taxon>
        <taxon>Nematoda</taxon>
        <taxon>Chromadorea</taxon>
        <taxon>Rhabditida</taxon>
        <taxon>Rhabditina</taxon>
        <taxon>Rhabditomorpha</taxon>
        <taxon>Strongyloidea</taxon>
        <taxon>Ancylostomatidae</taxon>
        <taxon>Ancylostomatinae</taxon>
        <taxon>Ancylostoma</taxon>
    </lineage>
</organism>